<dbReference type="GO" id="GO:0030100">
    <property type="term" value="P:regulation of endocytosis"/>
    <property type="evidence" value="ECO:0007669"/>
    <property type="project" value="TreeGrafter"/>
</dbReference>
<comment type="subunit">
    <text evidence="10">Homodimer. May form heterooligomers with other PACSINs. Interacts (via SH3 domain) with DNM1, SYNJ1 and WASL. Interacts with TRPV4.</text>
</comment>
<dbReference type="Pfam" id="PF00611">
    <property type="entry name" value="FCH"/>
    <property type="match status" value="1"/>
</dbReference>
<keyword evidence="3 11" id="KW-0728">SH3 domain</keyword>
<accession>A0AAD1T790</accession>
<evidence type="ECO:0000256" key="1">
    <source>
        <dbReference type="ARBA" id="ARBA00004413"/>
    </source>
</evidence>
<organism evidence="16 17">
    <name type="scientific">Pelobates cultripes</name>
    <name type="common">Western spadefoot toad</name>
    <dbReference type="NCBI Taxonomy" id="61616"/>
    <lineage>
        <taxon>Eukaryota</taxon>
        <taxon>Metazoa</taxon>
        <taxon>Chordata</taxon>
        <taxon>Craniata</taxon>
        <taxon>Vertebrata</taxon>
        <taxon>Euteleostomi</taxon>
        <taxon>Amphibia</taxon>
        <taxon>Batrachia</taxon>
        <taxon>Anura</taxon>
        <taxon>Pelobatoidea</taxon>
        <taxon>Pelobatidae</taxon>
        <taxon>Pelobates</taxon>
    </lineage>
</organism>
<dbReference type="Gene3D" id="2.30.30.40">
    <property type="entry name" value="SH3 Domains"/>
    <property type="match status" value="1"/>
</dbReference>
<dbReference type="GO" id="GO:0005886">
    <property type="term" value="C:plasma membrane"/>
    <property type="evidence" value="ECO:0007669"/>
    <property type="project" value="UniProtKB-SubCell"/>
</dbReference>
<keyword evidence="17" id="KW-1185">Reference proteome</keyword>
<dbReference type="Proteomes" id="UP001295444">
    <property type="component" value="Chromosome 10"/>
</dbReference>
<dbReference type="PANTHER" id="PTHR23065:SF22">
    <property type="entry name" value="PROTEIN KINASE C AND CASEIN KINASE SUBSTRATE IN NEURONS PROTEIN 3"/>
    <property type="match status" value="1"/>
</dbReference>
<dbReference type="GO" id="GO:0097320">
    <property type="term" value="P:plasma membrane tubulation"/>
    <property type="evidence" value="ECO:0007669"/>
    <property type="project" value="TreeGrafter"/>
</dbReference>
<sequence length="404" mass="47351">MSVIYSEVAVEDVSGNSFWMPNNYSSTVKRTEDGYRLCDEIVACFQDRAKIERQYALQMEEWTRKWKPLVDSSPMYGSLLRAWQSFMTATERLSELHTQIQKTLVTDDADKIRNWQRETYHRKIFGGFKESCEIDNGFYKAQKPWAKKLKKVEKSKAAYHKACKKEHFATIRENNGKINPELSPEKLKKLTEDHEKYTHDKEKVKQRYEKSLQELNKYNAKYMEEMETVFDQSQQMEQKKILFLKQALHSVHKHLDITSNESVQIVYNDLNQAIMSVNEQDDLKWWRNKHGPGMLMNWPQLEEWSPDVEQQIVKKKKVKETDKVKLYSVTPTESSMNKPPVNVTGVRVRAVYDYSGQEADELSFKAGDELTKIEDEDEQGWCKGVTNRGHVGLYPANYVEVISD</sequence>
<evidence type="ECO:0000256" key="4">
    <source>
        <dbReference type="ARBA" id="ARBA00022475"/>
    </source>
</evidence>
<name>A0AAD1T790_PELCU</name>
<dbReference type="SUPFAM" id="SSF50044">
    <property type="entry name" value="SH3-domain"/>
    <property type="match status" value="1"/>
</dbReference>
<dbReference type="GO" id="GO:0016301">
    <property type="term" value="F:kinase activity"/>
    <property type="evidence" value="ECO:0007669"/>
    <property type="project" value="UniProtKB-KW"/>
</dbReference>
<dbReference type="FunFam" id="2.30.30.40:FF:000014">
    <property type="entry name" value="Kinase C and casein kinase substrate in neurons protein"/>
    <property type="match status" value="1"/>
</dbReference>
<dbReference type="InterPro" id="IPR001060">
    <property type="entry name" value="FCH_dom"/>
</dbReference>
<evidence type="ECO:0000256" key="5">
    <source>
        <dbReference type="ARBA" id="ARBA00022490"/>
    </source>
</evidence>
<comment type="subcellular location">
    <subcellularLocation>
        <location evidence="1">Cell membrane</location>
        <topology evidence="1">Peripheral membrane protein</topology>
        <orientation evidence="1">Cytoplasmic side</orientation>
    </subcellularLocation>
    <subcellularLocation>
        <location evidence="2">Cytoplasm</location>
    </subcellularLocation>
</comment>
<keyword evidence="7 12" id="KW-0175">Coiled coil</keyword>
<evidence type="ECO:0000256" key="7">
    <source>
        <dbReference type="ARBA" id="ARBA00023054"/>
    </source>
</evidence>
<dbReference type="CDD" id="cd07655">
    <property type="entry name" value="F-BAR_PACSIN"/>
    <property type="match status" value="1"/>
</dbReference>
<evidence type="ECO:0000313" key="16">
    <source>
        <dbReference type="EMBL" id="CAH2318922.1"/>
    </source>
</evidence>
<evidence type="ECO:0000256" key="13">
    <source>
        <dbReference type="SAM" id="Coils"/>
    </source>
</evidence>
<evidence type="ECO:0000256" key="6">
    <source>
        <dbReference type="ARBA" id="ARBA00022553"/>
    </source>
</evidence>
<feature type="domain" description="SH3" evidence="14">
    <location>
        <begin position="343"/>
        <end position="404"/>
    </location>
</feature>
<evidence type="ECO:0000256" key="11">
    <source>
        <dbReference type="PROSITE-ProRule" id="PRU00192"/>
    </source>
</evidence>
<dbReference type="InterPro" id="IPR027267">
    <property type="entry name" value="AH/BAR_dom_sf"/>
</dbReference>
<keyword evidence="8" id="KW-0472">Membrane</keyword>
<evidence type="ECO:0000256" key="9">
    <source>
        <dbReference type="ARBA" id="ARBA00055545"/>
    </source>
</evidence>
<dbReference type="AlphaFoldDB" id="A0AAD1T790"/>
<keyword evidence="6" id="KW-0597">Phosphoprotein</keyword>
<dbReference type="SMART" id="SM00326">
    <property type="entry name" value="SH3"/>
    <property type="match status" value="1"/>
</dbReference>
<proteinExistence type="predicted"/>
<dbReference type="GO" id="GO:0005543">
    <property type="term" value="F:phospholipid binding"/>
    <property type="evidence" value="ECO:0007669"/>
    <property type="project" value="TreeGrafter"/>
</dbReference>
<keyword evidence="16" id="KW-0418">Kinase</keyword>
<dbReference type="InterPro" id="IPR036028">
    <property type="entry name" value="SH3-like_dom_sf"/>
</dbReference>
<evidence type="ECO:0000259" key="15">
    <source>
        <dbReference type="PROSITE" id="PS51741"/>
    </source>
</evidence>
<dbReference type="GO" id="GO:0005768">
    <property type="term" value="C:endosome"/>
    <property type="evidence" value="ECO:0007669"/>
    <property type="project" value="TreeGrafter"/>
</dbReference>
<evidence type="ECO:0000256" key="2">
    <source>
        <dbReference type="ARBA" id="ARBA00004496"/>
    </source>
</evidence>
<dbReference type="SMART" id="SM00055">
    <property type="entry name" value="FCH"/>
    <property type="match status" value="1"/>
</dbReference>
<protein>
    <submittedName>
        <fullName evidence="16">Kinase C and casein kinase substrate in neurons 2-like isoform X2</fullName>
    </submittedName>
</protein>
<dbReference type="SUPFAM" id="SSF103657">
    <property type="entry name" value="BAR/IMD domain-like"/>
    <property type="match status" value="1"/>
</dbReference>
<feature type="coiled-coil region" evidence="13">
    <location>
        <begin position="187"/>
        <end position="239"/>
    </location>
</feature>
<dbReference type="EMBL" id="OW240921">
    <property type="protein sequence ID" value="CAH2318922.1"/>
    <property type="molecule type" value="Genomic_DNA"/>
</dbReference>
<dbReference type="PROSITE" id="PS51741">
    <property type="entry name" value="F_BAR"/>
    <property type="match status" value="1"/>
</dbReference>
<evidence type="ECO:0000256" key="12">
    <source>
        <dbReference type="PROSITE-ProRule" id="PRU01077"/>
    </source>
</evidence>
<dbReference type="Pfam" id="PF14604">
    <property type="entry name" value="SH3_9"/>
    <property type="match status" value="1"/>
</dbReference>
<keyword evidence="4" id="KW-1003">Cell membrane</keyword>
<keyword evidence="5" id="KW-0963">Cytoplasm</keyword>
<evidence type="ECO:0000256" key="10">
    <source>
        <dbReference type="ARBA" id="ARBA00064966"/>
    </source>
</evidence>
<dbReference type="FunFam" id="1.20.1270.60:FF:000009">
    <property type="entry name" value="Protein kinase C and casein kinase substrate in neurons 2"/>
    <property type="match status" value="1"/>
</dbReference>
<gene>
    <name evidence="16" type="ORF">PECUL_23A056776</name>
</gene>
<dbReference type="Gene3D" id="1.20.1270.60">
    <property type="entry name" value="Arfaptin homology (AH) domain/BAR domain"/>
    <property type="match status" value="1"/>
</dbReference>
<dbReference type="PANTHER" id="PTHR23065">
    <property type="entry name" value="PROLINE-SERINE-THREONINE PHOSPHATASE INTERACTING PROTEIN 1"/>
    <property type="match status" value="1"/>
</dbReference>
<evidence type="ECO:0000259" key="14">
    <source>
        <dbReference type="PROSITE" id="PS50002"/>
    </source>
</evidence>
<keyword evidence="16" id="KW-0808">Transferase</keyword>
<dbReference type="InterPro" id="IPR031160">
    <property type="entry name" value="F_BAR_dom"/>
</dbReference>
<evidence type="ECO:0000313" key="17">
    <source>
        <dbReference type="Proteomes" id="UP001295444"/>
    </source>
</evidence>
<dbReference type="PRINTS" id="PR00452">
    <property type="entry name" value="SH3DOMAIN"/>
</dbReference>
<dbReference type="InterPro" id="IPR001452">
    <property type="entry name" value="SH3_domain"/>
</dbReference>
<dbReference type="PROSITE" id="PS50002">
    <property type="entry name" value="SH3"/>
    <property type="match status" value="1"/>
</dbReference>
<evidence type="ECO:0000256" key="3">
    <source>
        <dbReference type="ARBA" id="ARBA00022443"/>
    </source>
</evidence>
<evidence type="ECO:0000256" key="8">
    <source>
        <dbReference type="ARBA" id="ARBA00023136"/>
    </source>
</evidence>
<comment type="function">
    <text evidence="9">Plays a role in endocytosis and regulates internalization of plasma membrane proteins. Overexpression impairs internalization of SLC2A1/GLUT1 and TRPV4 and increases the levels of SLC2A1/GLUT1 and TRPV4 at the cell membrane. Inhibits the TRPV4 calcium channel activity.</text>
</comment>
<feature type="domain" description="F-BAR" evidence="15">
    <location>
        <begin position="11"/>
        <end position="282"/>
    </location>
</feature>
<dbReference type="GO" id="GO:0007010">
    <property type="term" value="P:cytoskeleton organization"/>
    <property type="evidence" value="ECO:0007669"/>
    <property type="project" value="TreeGrafter"/>
</dbReference>
<reference evidence="16" key="1">
    <citation type="submission" date="2022-03" db="EMBL/GenBank/DDBJ databases">
        <authorList>
            <person name="Alioto T."/>
            <person name="Alioto T."/>
            <person name="Gomez Garrido J."/>
        </authorList>
    </citation>
    <scope>NUCLEOTIDE SEQUENCE</scope>
</reference>